<accession>A0A1G7ZT94</accession>
<organism evidence="2 3">
    <name type="scientific">Roseospirillum parvum</name>
    <dbReference type="NCBI Taxonomy" id="83401"/>
    <lineage>
        <taxon>Bacteria</taxon>
        <taxon>Pseudomonadati</taxon>
        <taxon>Pseudomonadota</taxon>
        <taxon>Alphaproteobacteria</taxon>
        <taxon>Rhodospirillales</taxon>
        <taxon>Rhodospirillaceae</taxon>
        <taxon>Roseospirillum</taxon>
    </lineage>
</organism>
<feature type="transmembrane region" description="Helical" evidence="1">
    <location>
        <begin position="5"/>
        <end position="23"/>
    </location>
</feature>
<dbReference type="RefSeq" id="WP_092618047.1">
    <property type="nucleotide sequence ID" value="NZ_FNCV01000004.1"/>
</dbReference>
<gene>
    <name evidence="2" type="ORF">SAMN05421742_104210</name>
</gene>
<name>A0A1G7ZT94_9PROT</name>
<sequence>MRNVLFWLVAGPVGLICIIFAVSNRTLVGIEIWPLPWVVEMPLFLPIYGVLLLGVLFGAVLAWIGGGRTRERLRKVGSRAYALDRDLNQARRRIEELETQTGQANPGRALPPAA</sequence>
<keyword evidence="1" id="KW-0812">Transmembrane</keyword>
<keyword evidence="1" id="KW-0472">Membrane</keyword>
<keyword evidence="3" id="KW-1185">Reference proteome</keyword>
<dbReference type="STRING" id="83401.SAMN05421742_104210"/>
<dbReference type="AlphaFoldDB" id="A0A1G7ZT94"/>
<evidence type="ECO:0000256" key="1">
    <source>
        <dbReference type="SAM" id="Phobius"/>
    </source>
</evidence>
<dbReference type="EMBL" id="FNCV01000004">
    <property type="protein sequence ID" value="SDH11847.1"/>
    <property type="molecule type" value="Genomic_DNA"/>
</dbReference>
<keyword evidence="1" id="KW-1133">Transmembrane helix</keyword>
<evidence type="ECO:0000313" key="3">
    <source>
        <dbReference type="Proteomes" id="UP000217076"/>
    </source>
</evidence>
<dbReference type="Proteomes" id="UP000217076">
    <property type="component" value="Unassembled WGS sequence"/>
</dbReference>
<reference evidence="3" key="1">
    <citation type="submission" date="2016-10" db="EMBL/GenBank/DDBJ databases">
        <authorList>
            <person name="Varghese N."/>
            <person name="Submissions S."/>
        </authorList>
    </citation>
    <scope>NUCLEOTIDE SEQUENCE [LARGE SCALE GENOMIC DNA]</scope>
    <source>
        <strain evidence="3">930I</strain>
    </source>
</reference>
<evidence type="ECO:0008006" key="4">
    <source>
        <dbReference type="Google" id="ProtNLM"/>
    </source>
</evidence>
<feature type="transmembrane region" description="Helical" evidence="1">
    <location>
        <begin position="43"/>
        <end position="65"/>
    </location>
</feature>
<evidence type="ECO:0000313" key="2">
    <source>
        <dbReference type="EMBL" id="SDH11847.1"/>
    </source>
</evidence>
<protein>
    <recommendedName>
        <fullName evidence="4">Lipopolysaccharide assembly protein A domain-containing protein</fullName>
    </recommendedName>
</protein>
<proteinExistence type="predicted"/>